<reference evidence="3 4" key="1">
    <citation type="submission" date="2019-07" db="EMBL/GenBank/DDBJ databases">
        <title>Draft genome for Streptomyces benahoarensis MZ03-48.</title>
        <authorList>
            <person name="Gonzalez-Pimentel J.L."/>
        </authorList>
    </citation>
    <scope>NUCLEOTIDE SEQUENCE [LARGE SCALE GENOMIC DNA]</scope>
    <source>
        <strain evidence="3 4">MZ03-48</strain>
    </source>
</reference>
<evidence type="ECO:0000256" key="2">
    <source>
        <dbReference type="SAM" id="Phobius"/>
    </source>
</evidence>
<keyword evidence="2" id="KW-0472">Membrane</keyword>
<dbReference type="Proteomes" id="UP000320888">
    <property type="component" value="Unassembled WGS sequence"/>
</dbReference>
<feature type="transmembrane region" description="Helical" evidence="2">
    <location>
        <begin position="7"/>
        <end position="29"/>
    </location>
</feature>
<protein>
    <submittedName>
        <fullName evidence="3">Uncharacterized protein</fullName>
    </submittedName>
</protein>
<comment type="caution">
    <text evidence="3">The sequence shown here is derived from an EMBL/GenBank/DDBJ whole genome shotgun (WGS) entry which is preliminary data.</text>
</comment>
<dbReference type="EMBL" id="VKLS01000304">
    <property type="protein sequence ID" value="TSB35576.1"/>
    <property type="molecule type" value="Genomic_DNA"/>
</dbReference>
<keyword evidence="4" id="KW-1185">Reference proteome</keyword>
<feature type="region of interest" description="Disordered" evidence="1">
    <location>
        <begin position="38"/>
        <end position="63"/>
    </location>
</feature>
<proteinExistence type="predicted"/>
<keyword evidence="2" id="KW-0812">Transmembrane</keyword>
<dbReference type="AlphaFoldDB" id="A0A553Z270"/>
<accession>A0A553Z270</accession>
<organism evidence="3 4">
    <name type="scientific">Streptomyces benahoarensis</name>
    <dbReference type="NCBI Taxonomy" id="2595054"/>
    <lineage>
        <taxon>Bacteria</taxon>
        <taxon>Bacillati</taxon>
        <taxon>Actinomycetota</taxon>
        <taxon>Actinomycetes</taxon>
        <taxon>Kitasatosporales</taxon>
        <taxon>Streptomycetaceae</taxon>
        <taxon>Streptomyces</taxon>
    </lineage>
</organism>
<evidence type="ECO:0000256" key="1">
    <source>
        <dbReference type="SAM" id="MobiDB-lite"/>
    </source>
</evidence>
<name>A0A553Z270_9ACTN</name>
<sequence>MAQRKTLISCGVLAGLGLLAAGLFSWWMISALRSPVEGWQDGPPPARPSAPVTFSISPDPPQR</sequence>
<dbReference type="RefSeq" id="WP_143943890.1">
    <property type="nucleotide sequence ID" value="NZ_VKLS01000304.1"/>
</dbReference>
<evidence type="ECO:0000313" key="3">
    <source>
        <dbReference type="EMBL" id="TSB35576.1"/>
    </source>
</evidence>
<evidence type="ECO:0000313" key="4">
    <source>
        <dbReference type="Proteomes" id="UP000320888"/>
    </source>
</evidence>
<gene>
    <name evidence="3" type="ORF">FNZ23_20820</name>
</gene>
<keyword evidence="2" id="KW-1133">Transmembrane helix</keyword>